<dbReference type="InterPro" id="IPR038718">
    <property type="entry name" value="SNF2-like_sf"/>
</dbReference>
<dbReference type="SMART" id="SM00487">
    <property type="entry name" value="DEXDc"/>
    <property type="match status" value="1"/>
</dbReference>
<evidence type="ECO:0000256" key="15">
    <source>
        <dbReference type="ARBA" id="ARBA00022840"/>
    </source>
</evidence>
<dbReference type="SUPFAM" id="SSF57903">
    <property type="entry name" value="FYVE/PHD zinc finger"/>
    <property type="match status" value="1"/>
</dbReference>
<evidence type="ECO:0000256" key="5">
    <source>
        <dbReference type="ARBA" id="ARBA00008982"/>
    </source>
</evidence>
<dbReference type="InterPro" id="IPR015911">
    <property type="entry name" value="Phosphoglycerate_kinase_CS"/>
</dbReference>
<sequence>MARKKSVGDLGEAQLKGKRVFVRADLNVPLDDKLVITDDTRIRAAVPTIKYLIKNGAKVILSSHLGRPKGVTDKFRLTPLVPRLSELLGVEVVKADDSIGPEVEEKVAALPNGGVLLLENLRFYKEEEKNDPEHAKKLAANADLYVNDAFGTAHRAHASTEGVTAFLKPSVAGFLLQKELDYLDGAVSNPNRPFAAIVGGSKVSSKIGVIESLLEKVDILLLGGGMIFTFYKAQGLKVGASLVEEDKLDLATSLIEKAKAKGVSLLLPTDVVIADKFAPDANSKIVAASDIPDGWMGLDIGPDSIKTFNEALDTTKTVIWNGPMGVFEFEKFAAGTEAIANKLADLSGKGVTTIIGGGDSVAAVEKVGVAEKMSHISTGGGASLELLEGKVLPGVAALDEAGVEDDISDNDDFAPALKKRRGGEANWQLDDRRNIECTACAMPLKKREVLRHPQFGVCMCKRCIKFLKSATFLKDKDGSESECRWCGHGGAVICCGACAKVICRRCIFRNFGAATLSAVVSSSDWRCPYCNPEPLKNLVQQFKQVEEEVGRLNILDDDDGLSDKELIIKQVSRINTKHRKNIRRALDDDELDEKTKNLLALEKERQERLEKWRAAARVNGGSTPVKPQRHSKCLPHANEELELCNDDIAAEGYVLNKARQEDEEIVRIAPSISGHLRSHQLAGLRFMWENCIESVNKVKSGADGLGCILAHSMGLGKTLQVIAFIHTVLNNVDLGLRTVLIVVPVNVLHNWRSEFNKWQPPNEKPITVYMLEDVSRDNMKRAMLLSRWQKYGGVMLIGYTAFRNLSMGKTVRDKLVREDLCTSLQHPGPDLLVCDEAHMIKNRKADITQALKQVRTRRRIALTGSPLQNNLMEYYCMVDFVREGFLGPAPSFKRRFQNPIENGQHADSTSKDVRLMKQRAHVLHKQVKGFVQRKNMTVLKDELPSKCVYVISVRLSNLQRKLYTQFLHSHGLLKFVCLYTCFSQIWNHPDLLLLAQEEKDSRKEDNLENFTVDTDEDIPNDMDKSGWWKDIMEGQAREVVELSGKMVLLLKILSIASAKGDK</sequence>
<evidence type="ECO:0000259" key="21">
    <source>
        <dbReference type="PROSITE" id="PS51192"/>
    </source>
</evidence>
<keyword evidence="10" id="KW-0547">Nucleotide-binding</keyword>
<evidence type="ECO:0000256" key="9">
    <source>
        <dbReference type="ARBA" id="ARBA00022723"/>
    </source>
</evidence>
<comment type="similarity">
    <text evidence="5 19">Belongs to the phosphoglycerate kinase family.</text>
</comment>
<dbReference type="PANTHER" id="PTHR45797:SF1">
    <property type="entry name" value="HELICASE ARIP4"/>
    <property type="match status" value="1"/>
</dbReference>
<evidence type="ECO:0000256" key="14">
    <source>
        <dbReference type="ARBA" id="ARBA00022833"/>
    </source>
</evidence>
<dbReference type="CDD" id="cd00318">
    <property type="entry name" value="Phosphoglycerate_kinase"/>
    <property type="match status" value="1"/>
</dbReference>
<dbReference type="InterPro" id="IPR014001">
    <property type="entry name" value="Helicase_ATP-bd"/>
</dbReference>
<dbReference type="InterPro" id="IPR011011">
    <property type="entry name" value="Znf_FYVE_PHD"/>
</dbReference>
<keyword evidence="9" id="KW-0479">Metal-binding</keyword>
<organism evidence="23 24">
    <name type="scientific">Sphagnum troendelagicum</name>
    <dbReference type="NCBI Taxonomy" id="128251"/>
    <lineage>
        <taxon>Eukaryota</taxon>
        <taxon>Viridiplantae</taxon>
        <taxon>Streptophyta</taxon>
        <taxon>Embryophyta</taxon>
        <taxon>Bryophyta</taxon>
        <taxon>Sphagnophytina</taxon>
        <taxon>Sphagnopsida</taxon>
        <taxon>Sphagnales</taxon>
        <taxon>Sphagnaceae</taxon>
        <taxon>Sphagnum</taxon>
    </lineage>
</organism>
<evidence type="ECO:0000313" key="24">
    <source>
        <dbReference type="Proteomes" id="UP001497512"/>
    </source>
</evidence>
<protein>
    <recommendedName>
        <fullName evidence="6 19">Phosphoglycerate kinase</fullName>
        <ecNumber evidence="6 19">2.7.2.3</ecNumber>
    </recommendedName>
</protein>
<evidence type="ECO:0000256" key="11">
    <source>
        <dbReference type="ARBA" id="ARBA00022771"/>
    </source>
</evidence>
<keyword evidence="17" id="KW-0238">DNA-binding</keyword>
<keyword evidence="12 19" id="KW-0418">Kinase</keyword>
<keyword evidence="13" id="KW-0378">Hydrolase</keyword>
<dbReference type="SUPFAM" id="SSF53748">
    <property type="entry name" value="Phosphoglycerate kinase"/>
    <property type="match status" value="1"/>
</dbReference>
<evidence type="ECO:0000256" key="1">
    <source>
        <dbReference type="ARBA" id="ARBA00001946"/>
    </source>
</evidence>
<dbReference type="InterPro" id="IPR015824">
    <property type="entry name" value="Phosphoglycerate_kinase_N"/>
</dbReference>
<evidence type="ECO:0000256" key="4">
    <source>
        <dbReference type="ARBA" id="ARBA00007025"/>
    </source>
</evidence>
<dbReference type="InterPro" id="IPR025766">
    <property type="entry name" value="ADD"/>
</dbReference>
<dbReference type="Proteomes" id="UP001497512">
    <property type="component" value="Chromosome 17"/>
</dbReference>
<dbReference type="InterPro" id="IPR013083">
    <property type="entry name" value="Znf_RING/FYVE/PHD"/>
</dbReference>
<dbReference type="PROSITE" id="PS00111">
    <property type="entry name" value="PGLYCERATE_KINASE"/>
    <property type="match status" value="1"/>
</dbReference>
<evidence type="ECO:0000256" key="20">
    <source>
        <dbReference type="RuleBase" id="RU000696"/>
    </source>
</evidence>
<dbReference type="PROSITE" id="PS51192">
    <property type="entry name" value="HELICASE_ATP_BIND_1"/>
    <property type="match status" value="1"/>
</dbReference>
<dbReference type="Gene3D" id="3.40.50.10810">
    <property type="entry name" value="Tandem AAA-ATPase domain"/>
    <property type="match status" value="1"/>
</dbReference>
<evidence type="ECO:0000256" key="12">
    <source>
        <dbReference type="ARBA" id="ARBA00022777"/>
    </source>
</evidence>
<dbReference type="HAMAP" id="MF_00145">
    <property type="entry name" value="Phosphoglyc_kinase"/>
    <property type="match status" value="1"/>
</dbReference>
<dbReference type="Gene3D" id="3.40.50.300">
    <property type="entry name" value="P-loop containing nucleotide triphosphate hydrolases"/>
    <property type="match status" value="1"/>
</dbReference>
<dbReference type="InterPro" id="IPR036043">
    <property type="entry name" value="Phosphoglycerate_kinase_sf"/>
</dbReference>
<feature type="non-terminal residue" evidence="23">
    <location>
        <position position="1"/>
    </location>
</feature>
<keyword evidence="11" id="KW-0863">Zinc-finger</keyword>
<evidence type="ECO:0000256" key="7">
    <source>
        <dbReference type="ARBA" id="ARBA00022454"/>
    </source>
</evidence>
<evidence type="ECO:0000256" key="19">
    <source>
        <dbReference type="RuleBase" id="RU000532"/>
    </source>
</evidence>
<comment type="catalytic activity">
    <reaction evidence="19">
        <text>(2R)-3-phosphoglycerate + ATP = (2R)-3-phospho-glyceroyl phosphate + ADP</text>
        <dbReference type="Rhea" id="RHEA:14801"/>
        <dbReference type="ChEBI" id="CHEBI:30616"/>
        <dbReference type="ChEBI" id="CHEBI:57604"/>
        <dbReference type="ChEBI" id="CHEBI:58272"/>
        <dbReference type="ChEBI" id="CHEBI:456216"/>
        <dbReference type="EC" id="2.7.2.3"/>
    </reaction>
</comment>
<keyword evidence="8 19" id="KW-0808">Transferase</keyword>
<comment type="subunit">
    <text evidence="20">Monomer.</text>
</comment>
<dbReference type="EMBL" id="OZ019909">
    <property type="protein sequence ID" value="CAK9209195.1"/>
    <property type="molecule type" value="Genomic_DNA"/>
</dbReference>
<evidence type="ECO:0000256" key="3">
    <source>
        <dbReference type="ARBA" id="ARBA00004286"/>
    </source>
</evidence>
<evidence type="ECO:0000259" key="22">
    <source>
        <dbReference type="PROSITE" id="PS51533"/>
    </source>
</evidence>
<feature type="domain" description="PHD-type" evidence="22">
    <location>
        <begin position="425"/>
        <end position="558"/>
    </location>
</feature>
<evidence type="ECO:0000256" key="8">
    <source>
        <dbReference type="ARBA" id="ARBA00022679"/>
    </source>
</evidence>
<comment type="subcellular location">
    <subcellularLocation>
        <location evidence="3">Chromosome</location>
    </subcellularLocation>
    <subcellularLocation>
        <location evidence="2">Nucleus</location>
    </subcellularLocation>
</comment>
<proteinExistence type="inferred from homology"/>
<evidence type="ECO:0000313" key="23">
    <source>
        <dbReference type="EMBL" id="CAK9209195.1"/>
    </source>
</evidence>
<evidence type="ECO:0000256" key="17">
    <source>
        <dbReference type="ARBA" id="ARBA00023125"/>
    </source>
</evidence>
<comment type="cofactor">
    <cofactor evidence="1">
        <name>Mg(2+)</name>
        <dbReference type="ChEBI" id="CHEBI:18420"/>
    </cofactor>
</comment>
<dbReference type="PROSITE" id="PS51533">
    <property type="entry name" value="ADD"/>
    <property type="match status" value="1"/>
</dbReference>
<evidence type="ECO:0000256" key="18">
    <source>
        <dbReference type="ARBA" id="ARBA00023242"/>
    </source>
</evidence>
<dbReference type="PANTHER" id="PTHR45797">
    <property type="entry name" value="RAD54-LIKE"/>
    <property type="match status" value="1"/>
</dbReference>
<keyword evidence="18" id="KW-0539">Nucleus</keyword>
<dbReference type="InterPro" id="IPR027417">
    <property type="entry name" value="P-loop_NTPase"/>
</dbReference>
<gene>
    <name evidence="23" type="ORF">CSSPTR1EN2_LOCUS9562</name>
</gene>
<dbReference type="EC" id="2.7.2.3" evidence="6 19"/>
<dbReference type="InterPro" id="IPR041430">
    <property type="entry name" value="ADD_ATRX"/>
</dbReference>
<accession>A0ABP0TZI7</accession>
<keyword evidence="16" id="KW-0460">Magnesium</keyword>
<keyword evidence="13" id="KW-0347">Helicase</keyword>
<comment type="similarity">
    <text evidence="4">Belongs to the SNF2/RAD54 helicase family.</text>
</comment>
<reference evidence="23" key="1">
    <citation type="submission" date="2024-02" db="EMBL/GenBank/DDBJ databases">
        <authorList>
            <consortium name="ELIXIR-Norway"/>
            <consortium name="Elixir Norway"/>
        </authorList>
    </citation>
    <scope>NUCLEOTIDE SEQUENCE</scope>
</reference>
<feature type="domain" description="Helicase ATP-binding" evidence="21">
    <location>
        <begin position="698"/>
        <end position="884"/>
    </location>
</feature>
<dbReference type="Pfam" id="PF00176">
    <property type="entry name" value="SNF2-rel_dom"/>
    <property type="match status" value="1"/>
</dbReference>
<evidence type="ECO:0000256" key="10">
    <source>
        <dbReference type="ARBA" id="ARBA00022741"/>
    </source>
</evidence>
<dbReference type="Gene3D" id="3.40.50.1260">
    <property type="entry name" value="Phosphoglycerate kinase, N-terminal domain"/>
    <property type="match status" value="2"/>
</dbReference>
<keyword evidence="7" id="KW-0158">Chromosome</keyword>
<evidence type="ECO:0000256" key="2">
    <source>
        <dbReference type="ARBA" id="ARBA00004123"/>
    </source>
</evidence>
<dbReference type="InterPro" id="IPR044574">
    <property type="entry name" value="ARIP4-like"/>
</dbReference>
<keyword evidence="14" id="KW-0862">Zinc</keyword>
<keyword evidence="15" id="KW-0067">ATP-binding</keyword>
<dbReference type="CDD" id="cd11726">
    <property type="entry name" value="ADDz_ATRX"/>
    <property type="match status" value="1"/>
</dbReference>
<dbReference type="Pfam" id="PF17981">
    <property type="entry name" value="ADD_ATRX"/>
    <property type="match status" value="1"/>
</dbReference>
<dbReference type="InterPro" id="IPR001576">
    <property type="entry name" value="Phosphoglycerate_kinase"/>
</dbReference>
<evidence type="ECO:0000256" key="6">
    <source>
        <dbReference type="ARBA" id="ARBA00013061"/>
    </source>
</evidence>
<evidence type="ECO:0000256" key="16">
    <source>
        <dbReference type="ARBA" id="ARBA00022842"/>
    </source>
</evidence>
<evidence type="ECO:0000256" key="13">
    <source>
        <dbReference type="ARBA" id="ARBA00022806"/>
    </source>
</evidence>
<keyword evidence="24" id="KW-1185">Reference proteome</keyword>
<name>A0ABP0TZI7_9BRYO</name>
<dbReference type="SUPFAM" id="SSF52540">
    <property type="entry name" value="P-loop containing nucleoside triphosphate hydrolases"/>
    <property type="match status" value="1"/>
</dbReference>
<dbReference type="InterPro" id="IPR000330">
    <property type="entry name" value="SNF2_N"/>
</dbReference>
<dbReference type="Pfam" id="PF00162">
    <property type="entry name" value="PGK"/>
    <property type="match status" value="1"/>
</dbReference>
<dbReference type="PRINTS" id="PR00477">
    <property type="entry name" value="PHGLYCKINASE"/>
</dbReference>
<dbReference type="Gene3D" id="3.30.40.10">
    <property type="entry name" value="Zinc/RING finger domain, C3HC4 (zinc finger)"/>
    <property type="match status" value="1"/>
</dbReference>